<feature type="short sequence motif" description="DGA/G" evidence="4">
    <location>
        <begin position="178"/>
        <end position="180"/>
    </location>
</feature>
<evidence type="ECO:0000256" key="1">
    <source>
        <dbReference type="ARBA" id="ARBA00022801"/>
    </source>
</evidence>
<evidence type="ECO:0000256" key="4">
    <source>
        <dbReference type="PROSITE-ProRule" id="PRU01161"/>
    </source>
</evidence>
<dbReference type="PROSITE" id="PS51635">
    <property type="entry name" value="PNPLA"/>
    <property type="match status" value="1"/>
</dbReference>
<dbReference type="InterPro" id="IPR050301">
    <property type="entry name" value="NTE"/>
</dbReference>
<name>A0A1G5S2E9_9FIRM</name>
<dbReference type="PANTHER" id="PTHR14226:SF64">
    <property type="entry name" value="PNPLA DOMAIN-CONTAINING PROTEIN"/>
    <property type="match status" value="1"/>
</dbReference>
<feature type="active site" description="Nucleophile" evidence="4">
    <location>
        <position position="37"/>
    </location>
</feature>
<dbReference type="OrthoDB" id="9770965at2"/>
<evidence type="ECO:0000313" key="6">
    <source>
        <dbReference type="EMBL" id="SCZ80572.1"/>
    </source>
</evidence>
<dbReference type="AlphaFoldDB" id="A0A1G5S2E9"/>
<dbReference type="GO" id="GO:0016787">
    <property type="term" value="F:hydrolase activity"/>
    <property type="evidence" value="ECO:0007669"/>
    <property type="project" value="UniProtKB-UniRule"/>
</dbReference>
<evidence type="ECO:0000313" key="7">
    <source>
        <dbReference type="Proteomes" id="UP000199208"/>
    </source>
</evidence>
<dbReference type="Gene3D" id="3.40.1090.10">
    <property type="entry name" value="Cytosolic phospholipase A2 catalytic domain"/>
    <property type="match status" value="2"/>
</dbReference>
<feature type="domain" description="PNPLA" evidence="5">
    <location>
        <begin position="4"/>
        <end position="191"/>
    </location>
</feature>
<dbReference type="STRING" id="1120920.SAMN03080599_02339"/>
<sequence length="403" mass="45359">MAGLVLEGGGAKGSYHVGVWKALRELGIDIEGVAGTSIGAINGAYIIQDDFDLAWEIWYNMKPTHVFKGDEKLMDKIIRMDLETGDFNKIHASLKRFISEGGLDITPLRKLLKDTLKEDVIRGTDKVFGFVTVSLTDFKPLDVYLSEIPEGMLAEYLMASANLPVFQLERIDGKLYIDGGFYDNLPVRLLKQKGFKELICVESQGIGVKQKFDETGLNLTRLYPSGDLGKTLEVLPETLHRNMKMGYYDTLKHYRGYHGKLFYVDHLRENGYYIQRFSQMDDAVLAKLAALIGIKDKSPQRLLFEDVIPKLCELLKLPAAATYAEIALALIEYGAEKVGIDRFRITSDDMLAREVLSSDPLIQVEDRKKIPGWLPDVLKSNGLYLNTIKDQLLVTVLEELLKA</sequence>
<accession>A0A1G5S2E9</accession>
<dbReference type="InterPro" id="IPR016035">
    <property type="entry name" value="Acyl_Trfase/lysoPLipase"/>
</dbReference>
<gene>
    <name evidence="6" type="ORF">SAMN03080599_02339</name>
</gene>
<proteinExistence type="predicted"/>
<dbReference type="EMBL" id="FMWL01000013">
    <property type="protein sequence ID" value="SCZ80572.1"/>
    <property type="molecule type" value="Genomic_DNA"/>
</dbReference>
<reference evidence="6 7" key="1">
    <citation type="submission" date="2016-10" db="EMBL/GenBank/DDBJ databases">
        <authorList>
            <person name="de Groot N.N."/>
        </authorList>
    </citation>
    <scope>NUCLEOTIDE SEQUENCE [LARGE SCALE GENOMIC DNA]</scope>
    <source>
        <strain evidence="6 7">DSM 2784</strain>
    </source>
</reference>
<dbReference type="Proteomes" id="UP000199208">
    <property type="component" value="Unassembled WGS sequence"/>
</dbReference>
<dbReference type="CDD" id="cd07209">
    <property type="entry name" value="Pat_hypo_Ecoli_Z1214_like"/>
    <property type="match status" value="1"/>
</dbReference>
<keyword evidence="2 4" id="KW-0442">Lipid degradation</keyword>
<evidence type="ECO:0000256" key="2">
    <source>
        <dbReference type="ARBA" id="ARBA00022963"/>
    </source>
</evidence>
<dbReference type="PANTHER" id="PTHR14226">
    <property type="entry name" value="NEUROPATHY TARGET ESTERASE/SWISS CHEESE D.MELANOGASTER"/>
    <property type="match status" value="1"/>
</dbReference>
<evidence type="ECO:0000259" key="5">
    <source>
        <dbReference type="PROSITE" id="PS51635"/>
    </source>
</evidence>
<keyword evidence="1 4" id="KW-0378">Hydrolase</keyword>
<feature type="short sequence motif" description="GXGXXG" evidence="4">
    <location>
        <begin position="8"/>
        <end position="13"/>
    </location>
</feature>
<dbReference type="Pfam" id="PF01734">
    <property type="entry name" value="Patatin"/>
    <property type="match status" value="1"/>
</dbReference>
<keyword evidence="7" id="KW-1185">Reference proteome</keyword>
<feature type="short sequence motif" description="GXSXG" evidence="4">
    <location>
        <begin position="35"/>
        <end position="39"/>
    </location>
</feature>
<feature type="active site" description="Proton acceptor" evidence="4">
    <location>
        <position position="178"/>
    </location>
</feature>
<evidence type="ECO:0000256" key="3">
    <source>
        <dbReference type="ARBA" id="ARBA00023098"/>
    </source>
</evidence>
<protein>
    <submittedName>
        <fullName evidence="6">NTE family protein</fullName>
    </submittedName>
</protein>
<keyword evidence="3 4" id="KW-0443">Lipid metabolism</keyword>
<organism evidence="6 7">
    <name type="scientific">Acidaminobacter hydrogenoformans DSM 2784</name>
    <dbReference type="NCBI Taxonomy" id="1120920"/>
    <lineage>
        <taxon>Bacteria</taxon>
        <taxon>Bacillati</taxon>
        <taxon>Bacillota</taxon>
        <taxon>Clostridia</taxon>
        <taxon>Peptostreptococcales</taxon>
        <taxon>Acidaminobacteraceae</taxon>
        <taxon>Acidaminobacter</taxon>
    </lineage>
</organism>
<dbReference type="RefSeq" id="WP_092591701.1">
    <property type="nucleotide sequence ID" value="NZ_FMWL01000013.1"/>
</dbReference>
<dbReference type="GO" id="GO:0016042">
    <property type="term" value="P:lipid catabolic process"/>
    <property type="evidence" value="ECO:0007669"/>
    <property type="project" value="UniProtKB-UniRule"/>
</dbReference>
<dbReference type="InterPro" id="IPR002641">
    <property type="entry name" value="PNPLA_dom"/>
</dbReference>
<dbReference type="SUPFAM" id="SSF52151">
    <property type="entry name" value="FabD/lysophospholipase-like"/>
    <property type="match status" value="1"/>
</dbReference>